<evidence type="ECO:0000313" key="1">
    <source>
        <dbReference type="EMBL" id="PJJ84436.1"/>
    </source>
</evidence>
<dbReference type="Proteomes" id="UP000242687">
    <property type="component" value="Unassembled WGS sequence"/>
</dbReference>
<evidence type="ECO:0000313" key="2">
    <source>
        <dbReference type="Proteomes" id="UP000242687"/>
    </source>
</evidence>
<dbReference type="OrthoDB" id="668150at2"/>
<evidence type="ECO:0008006" key="3">
    <source>
        <dbReference type="Google" id="ProtNLM"/>
    </source>
</evidence>
<reference evidence="1 2" key="1">
    <citation type="submission" date="2017-11" db="EMBL/GenBank/DDBJ databases">
        <title>Genomic Encyclopedia of Archaeal and Bacterial Type Strains, Phase II (KMG-II): From Individual Species to Whole Genera.</title>
        <authorList>
            <person name="Goeker M."/>
        </authorList>
    </citation>
    <scope>NUCLEOTIDE SEQUENCE [LARGE SCALE GENOMIC DNA]</scope>
    <source>
        <strain evidence="1 2">DSM 28175</strain>
    </source>
</reference>
<comment type="caution">
    <text evidence="1">The sequence shown here is derived from an EMBL/GenBank/DDBJ whole genome shotgun (WGS) entry which is preliminary data.</text>
</comment>
<gene>
    <name evidence="1" type="ORF">CLV57_1448</name>
</gene>
<protein>
    <recommendedName>
        <fullName evidence="3">DUF2262 domain-containing protein</fullName>
    </recommendedName>
</protein>
<proteinExistence type="predicted"/>
<keyword evidence="2" id="KW-1185">Reference proteome</keyword>
<sequence length="142" mass="15948">MDRFKGFDHFEDRLTGILTLPDIGDIQVEFDLEDHKGIDDLNALMAHAESWLESFNKKILQDLKTAIAAELTDAAYTGSAYQPVSSDYTGLEQSLQLKTICFYIDAETSLIFGSETEYPDMDICCLVEEDFSIADVFLDANN</sequence>
<dbReference type="EMBL" id="PGFJ01000001">
    <property type="protein sequence ID" value="PJJ84436.1"/>
    <property type="molecule type" value="Genomic_DNA"/>
</dbReference>
<dbReference type="AlphaFoldDB" id="A0A2H9VUC9"/>
<name>A0A2H9VUC9_9SPHI</name>
<organism evidence="1 2">
    <name type="scientific">Mucilaginibacter auburnensis</name>
    <dbReference type="NCBI Taxonomy" id="1457233"/>
    <lineage>
        <taxon>Bacteria</taxon>
        <taxon>Pseudomonadati</taxon>
        <taxon>Bacteroidota</taxon>
        <taxon>Sphingobacteriia</taxon>
        <taxon>Sphingobacteriales</taxon>
        <taxon>Sphingobacteriaceae</taxon>
        <taxon>Mucilaginibacter</taxon>
    </lineage>
</organism>
<dbReference type="RefSeq" id="WP_100340630.1">
    <property type="nucleotide sequence ID" value="NZ_PGFJ01000001.1"/>
</dbReference>
<accession>A0A2H9VUC9</accession>